<dbReference type="CDD" id="cd00077">
    <property type="entry name" value="HDc"/>
    <property type="match status" value="1"/>
</dbReference>
<dbReference type="GO" id="GO:0046872">
    <property type="term" value="F:metal ion binding"/>
    <property type="evidence" value="ECO:0007669"/>
    <property type="project" value="UniProtKB-KW"/>
</dbReference>
<dbReference type="InterPro" id="IPR006675">
    <property type="entry name" value="HDIG_dom"/>
</dbReference>
<dbReference type="SUPFAM" id="SSF81301">
    <property type="entry name" value="Nucleotidyltransferase"/>
    <property type="match status" value="1"/>
</dbReference>
<evidence type="ECO:0000256" key="5">
    <source>
        <dbReference type="ARBA" id="ARBA00022842"/>
    </source>
</evidence>
<keyword evidence="10" id="KW-0378">Hydrolase</keyword>
<dbReference type="eggNOG" id="COG2254">
    <property type="taxonomic scope" value="Bacteria"/>
</dbReference>
<dbReference type="Gene3D" id="3.30.460.10">
    <property type="entry name" value="Beta Polymerase, domain 2"/>
    <property type="match status" value="1"/>
</dbReference>
<keyword evidence="2" id="KW-0808">Transferase</keyword>
<keyword evidence="3" id="KW-0479">Metal-binding</keyword>
<feature type="domain" description="CCA-adding enzyme C-terminal" evidence="9">
    <location>
        <begin position="303"/>
        <end position="439"/>
    </location>
</feature>
<keyword evidence="1" id="KW-0819">tRNA processing</keyword>
<dbReference type="Proteomes" id="UP000000467">
    <property type="component" value="Chromosome"/>
</dbReference>
<evidence type="ECO:0000256" key="1">
    <source>
        <dbReference type="ARBA" id="ARBA00022694"/>
    </source>
</evidence>
<dbReference type="STRING" id="1089553.Tph_c22830"/>
<proteinExistence type="predicted"/>
<evidence type="ECO:0000256" key="4">
    <source>
        <dbReference type="ARBA" id="ARBA00022741"/>
    </source>
</evidence>
<keyword evidence="6" id="KW-0694">RNA-binding</keyword>
<keyword evidence="2" id="KW-0548">Nucleotidyltransferase</keyword>
<name>K4LHV7_THEPS</name>
<dbReference type="HOGENOM" id="CLU_015961_6_1_9"/>
<accession>K4LHV7</accession>
<dbReference type="Pfam" id="PF12627">
    <property type="entry name" value="PolyA_pol_RNAbd"/>
    <property type="match status" value="1"/>
</dbReference>
<dbReference type="InterPro" id="IPR003607">
    <property type="entry name" value="HD/PDEase_dom"/>
</dbReference>
<dbReference type="InterPro" id="IPR043519">
    <property type="entry name" value="NT_sf"/>
</dbReference>
<dbReference type="GO" id="GO:0016779">
    <property type="term" value="F:nucleotidyltransferase activity"/>
    <property type="evidence" value="ECO:0007669"/>
    <property type="project" value="UniProtKB-KW"/>
</dbReference>
<organism evidence="10 11">
    <name type="scientific">Thermacetogenium phaeum (strain ATCC BAA-254 / DSM 26808 / PB)</name>
    <dbReference type="NCBI Taxonomy" id="1089553"/>
    <lineage>
        <taxon>Bacteria</taxon>
        <taxon>Bacillati</taxon>
        <taxon>Bacillota</taxon>
        <taxon>Clostridia</taxon>
        <taxon>Thermoanaerobacterales</taxon>
        <taxon>Thermoanaerobacteraceae</taxon>
        <taxon>Thermacetogenium</taxon>
    </lineage>
</organism>
<dbReference type="SUPFAM" id="SSF81891">
    <property type="entry name" value="Poly A polymerase C-terminal region-like"/>
    <property type="match status" value="1"/>
</dbReference>
<dbReference type="GO" id="GO:0000166">
    <property type="term" value="F:nucleotide binding"/>
    <property type="evidence" value="ECO:0007669"/>
    <property type="project" value="UniProtKB-KW"/>
</dbReference>
<dbReference type="InterPro" id="IPR032828">
    <property type="entry name" value="PolyA_RNA-bd"/>
</dbReference>
<evidence type="ECO:0000259" key="8">
    <source>
        <dbReference type="Pfam" id="PF12627"/>
    </source>
</evidence>
<feature type="domain" description="tRNA nucleotidyltransferase/poly(A) polymerase RNA and SrmB- binding" evidence="8">
    <location>
        <begin position="179"/>
        <end position="237"/>
    </location>
</feature>
<evidence type="ECO:0000259" key="9">
    <source>
        <dbReference type="Pfam" id="PF13735"/>
    </source>
</evidence>
<dbReference type="OrthoDB" id="9805698at2"/>
<dbReference type="eggNOG" id="COG0617">
    <property type="taxonomic scope" value="Bacteria"/>
</dbReference>
<dbReference type="NCBIfam" id="TIGR00277">
    <property type="entry name" value="HDIG"/>
    <property type="match status" value="1"/>
</dbReference>
<dbReference type="InterPro" id="IPR032810">
    <property type="entry name" value="CCA-adding_enz_C"/>
</dbReference>
<evidence type="ECO:0000313" key="10">
    <source>
        <dbReference type="EMBL" id="AFV12473.1"/>
    </source>
</evidence>
<dbReference type="EMBL" id="CP003732">
    <property type="protein sequence ID" value="AFV12473.1"/>
    <property type="molecule type" value="Genomic_DNA"/>
</dbReference>
<dbReference type="Gene3D" id="1.10.246.80">
    <property type="match status" value="1"/>
</dbReference>
<keyword evidence="4" id="KW-0547">Nucleotide-binding</keyword>
<evidence type="ECO:0000256" key="3">
    <source>
        <dbReference type="ARBA" id="ARBA00022723"/>
    </source>
</evidence>
<evidence type="ECO:0000256" key="2">
    <source>
        <dbReference type="ARBA" id="ARBA00022695"/>
    </source>
</evidence>
<dbReference type="GO" id="GO:0016787">
    <property type="term" value="F:hydrolase activity"/>
    <property type="evidence" value="ECO:0007669"/>
    <property type="project" value="UniProtKB-KW"/>
</dbReference>
<dbReference type="PANTHER" id="PTHR47545">
    <property type="entry name" value="MULTIFUNCTIONAL CCA PROTEIN"/>
    <property type="match status" value="1"/>
</dbReference>
<reference evidence="10 11" key="1">
    <citation type="journal article" date="2012" name="BMC Genomics">
        <title>Genome-guided analysis of physiological and morphological traits of the fermentative acetate oxidizer Thermacetogenium phaeum.</title>
        <authorList>
            <person name="Oehler D."/>
            <person name="Poehlein A."/>
            <person name="Leimbach A."/>
            <person name="Muller N."/>
            <person name="Daniel R."/>
            <person name="Gottschalk G."/>
            <person name="Schink B."/>
        </authorList>
    </citation>
    <scope>NUCLEOTIDE SEQUENCE [LARGE SCALE GENOMIC DNA]</scope>
    <source>
        <strain evidence="11">ATCC BAA-254 / DSM 26808 / PB</strain>
    </source>
</reference>
<dbReference type="GO" id="GO:0003723">
    <property type="term" value="F:RNA binding"/>
    <property type="evidence" value="ECO:0007669"/>
    <property type="project" value="UniProtKB-KW"/>
</dbReference>
<evidence type="ECO:0000256" key="6">
    <source>
        <dbReference type="ARBA" id="ARBA00022884"/>
    </source>
</evidence>
<keyword evidence="5" id="KW-0460">Magnesium</keyword>
<dbReference type="InterPro" id="IPR050124">
    <property type="entry name" value="tRNA_CCA-adding_enzyme"/>
</dbReference>
<dbReference type="GO" id="GO:0008033">
    <property type="term" value="P:tRNA processing"/>
    <property type="evidence" value="ECO:0007669"/>
    <property type="project" value="UniProtKB-KW"/>
</dbReference>
<dbReference type="KEGG" id="tpz:Tph_c22830"/>
<evidence type="ECO:0000256" key="7">
    <source>
        <dbReference type="SAM" id="MobiDB-lite"/>
    </source>
</evidence>
<protein>
    <submittedName>
        <fullName evidence="10">Putative metal-dependent phosphohydrolase, HD subdomain protein</fullName>
    </submittedName>
</protein>
<dbReference type="Pfam" id="PF13735">
    <property type="entry name" value="tRNA_NucTran2_2"/>
    <property type="match status" value="1"/>
</dbReference>
<dbReference type="RefSeq" id="WP_015051345.1">
    <property type="nucleotide sequence ID" value="NC_018870.1"/>
</dbReference>
<feature type="region of interest" description="Disordered" evidence="7">
    <location>
        <begin position="450"/>
        <end position="470"/>
    </location>
</feature>
<gene>
    <name evidence="10" type="ordered locus">Tph_c22830</name>
</gene>
<keyword evidence="11" id="KW-1185">Reference proteome</keyword>
<evidence type="ECO:0000313" key="11">
    <source>
        <dbReference type="Proteomes" id="UP000000467"/>
    </source>
</evidence>
<sequence length="470" mass="52225">MRDFLSERLIPVAVTAVLKTLHDAGYDACVGGGCLRDCLLGLRPLEWEVVTSAPPALLDAFFDRVVPVEGKSERLVYSGDLSVRVAGPEGAGRGEGHGRQVGVAAVIQRQGFTVNALAWDPFSGELIDPWKTADLLKAGIGIIQTAGDPAGVFREDPLRLLEAVYLMKRFDDAGCEWRLEPATGEALRSCSSAVREVPPGRIRPWLNRIITGKRPDIYFEEMKKSGLLDVILPELAATCGIMQNDYHIKDVFGHTLLVLKEIRPELHLRWAALLHDIGKPRCISFEDGTIHFYGHQAIGSSMAYQILKRLGFDRDFIKRVVFLVHRHMYPYPRTRKAVRRFINRVGLRTLADLLELRRADILGGRYKNLSRLRHFQREIDAVLWELPPFSLKDLAVNGYDVMDALGVKPGPVVGRALRFLFERVLEDPDLNDREALLKLLKEEFLPAAAGEASAPGSQGTAGASRAAPTK</sequence>
<dbReference type="Gene3D" id="1.10.3090.10">
    <property type="entry name" value="cca-adding enzyme, domain 2"/>
    <property type="match status" value="1"/>
</dbReference>
<dbReference type="AlphaFoldDB" id="K4LHV7"/>